<feature type="transmembrane region" description="Helical" evidence="1">
    <location>
        <begin position="34"/>
        <end position="51"/>
    </location>
</feature>
<comment type="caution">
    <text evidence="3">The sequence shown here is derived from an EMBL/GenBank/DDBJ whole genome shotgun (WGS) entry which is preliminary data.</text>
</comment>
<evidence type="ECO:0000313" key="3">
    <source>
        <dbReference type="EMBL" id="MFD2649669.1"/>
    </source>
</evidence>
<evidence type="ECO:0000259" key="2">
    <source>
        <dbReference type="Pfam" id="PF03779"/>
    </source>
</evidence>
<dbReference type="Proteomes" id="UP001597521">
    <property type="component" value="Unassembled WGS sequence"/>
</dbReference>
<name>A0ABW5QQF3_9HYPH</name>
<dbReference type="EMBL" id="JBHUNP010000001">
    <property type="protein sequence ID" value="MFD2649669.1"/>
    <property type="molecule type" value="Genomic_DNA"/>
</dbReference>
<protein>
    <submittedName>
        <fullName evidence="3">SPW repeat protein</fullName>
    </submittedName>
</protein>
<sequence>MIPTRTHGIIDYIYGIALIAAPFVLGFADGSSAQWVPIIIGVATIAMSLITRYELGVIKVLPMLAHISVDAVAGLVLLASPWVFGFADRIWWPHVLFGAIAIVVPLLTARKSPIELRDRGLSPSA</sequence>
<keyword evidence="4" id="KW-1185">Reference proteome</keyword>
<keyword evidence="1" id="KW-0812">Transmembrane</keyword>
<feature type="transmembrane region" description="Helical" evidence="1">
    <location>
        <begin position="63"/>
        <end position="84"/>
    </location>
</feature>
<evidence type="ECO:0000256" key="1">
    <source>
        <dbReference type="SAM" id="Phobius"/>
    </source>
</evidence>
<accession>A0ABW5QQF3</accession>
<evidence type="ECO:0000313" key="4">
    <source>
        <dbReference type="Proteomes" id="UP001597521"/>
    </source>
</evidence>
<dbReference type="InterPro" id="IPR005530">
    <property type="entry name" value="SPW"/>
</dbReference>
<reference evidence="4" key="1">
    <citation type="journal article" date="2019" name="Int. J. Syst. Evol. Microbiol.">
        <title>The Global Catalogue of Microorganisms (GCM) 10K type strain sequencing project: providing services to taxonomists for standard genome sequencing and annotation.</title>
        <authorList>
            <consortium name="The Broad Institute Genomics Platform"/>
            <consortium name="The Broad Institute Genome Sequencing Center for Infectious Disease"/>
            <person name="Wu L."/>
            <person name="Ma J."/>
        </authorList>
    </citation>
    <scope>NUCLEOTIDE SEQUENCE [LARGE SCALE GENOMIC DNA]</scope>
    <source>
        <strain evidence="4">CCM 7427</strain>
    </source>
</reference>
<keyword evidence="1" id="KW-1133">Transmembrane helix</keyword>
<gene>
    <name evidence="3" type="ORF">ACFSX5_17930</name>
</gene>
<proteinExistence type="predicted"/>
<dbReference type="RefSeq" id="WP_386835267.1">
    <property type="nucleotide sequence ID" value="NZ_JBHUNP010000001.1"/>
</dbReference>
<feature type="domain" description="SPW repeat-containing integral membrane" evidence="2">
    <location>
        <begin position="7"/>
        <end position="104"/>
    </location>
</feature>
<keyword evidence="1" id="KW-0472">Membrane</keyword>
<feature type="transmembrane region" description="Helical" evidence="1">
    <location>
        <begin position="12"/>
        <end position="28"/>
    </location>
</feature>
<organism evidence="3 4">
    <name type="scientific">Devosia albogilva</name>
    <dbReference type="NCBI Taxonomy" id="429726"/>
    <lineage>
        <taxon>Bacteria</taxon>
        <taxon>Pseudomonadati</taxon>
        <taxon>Pseudomonadota</taxon>
        <taxon>Alphaproteobacteria</taxon>
        <taxon>Hyphomicrobiales</taxon>
        <taxon>Devosiaceae</taxon>
        <taxon>Devosia</taxon>
    </lineage>
</organism>
<dbReference type="Pfam" id="PF03779">
    <property type="entry name" value="SPW"/>
    <property type="match status" value="1"/>
</dbReference>
<feature type="transmembrane region" description="Helical" evidence="1">
    <location>
        <begin position="90"/>
        <end position="109"/>
    </location>
</feature>